<dbReference type="InterPro" id="IPR000600">
    <property type="entry name" value="ROK"/>
</dbReference>
<gene>
    <name evidence="2" type="ORF">EEJ42_28450</name>
</gene>
<comment type="similarity">
    <text evidence="1">Belongs to the ROK (NagC/XylR) family.</text>
</comment>
<dbReference type="PANTHER" id="PTHR18964:SF173">
    <property type="entry name" value="GLUCOKINASE"/>
    <property type="match status" value="1"/>
</dbReference>
<dbReference type="InterPro" id="IPR036390">
    <property type="entry name" value="WH_DNA-bd_sf"/>
</dbReference>
<dbReference type="Proteomes" id="UP000275401">
    <property type="component" value="Unassembled WGS sequence"/>
</dbReference>
<reference evidence="2 3" key="1">
    <citation type="submission" date="2018-11" db="EMBL/GenBank/DDBJ databases">
        <title>The Potential of Streptomyces as Biocontrol Agents against the Tomato grey mould, Botrytis cinerea (Gray mold) Frontiers in Microbiology.</title>
        <authorList>
            <person name="Li D."/>
        </authorList>
    </citation>
    <scope>NUCLEOTIDE SEQUENCE [LARGE SCALE GENOMIC DNA]</scope>
    <source>
        <strain evidence="2 3">NEAU-LD23</strain>
    </source>
</reference>
<dbReference type="InterPro" id="IPR036388">
    <property type="entry name" value="WH-like_DNA-bd_sf"/>
</dbReference>
<dbReference type="InterPro" id="IPR043129">
    <property type="entry name" value="ATPase_NBD"/>
</dbReference>
<proteinExistence type="inferred from homology"/>
<sequence length="425" mass="44164">MQEGAIRYVTVHKSERRATDTALLPAVPSALRSVLDLVVSGEATSRAEIARRSGLARSTVGQQVDHLVGRGILQELGSSESVRGRPPRVLTLSPRAGTIAVADVDTLESRVAIADLTGRVIAQETVDIRVDAGPDAVLETVAGRLTSLLAAHERDPDRVREVVMGLPGPVDFQRGCPVQPTGMPGWDGYPVAEWLTRTFRAPAVVDNDSNLMALGEAGQDGMDTPLLCIKIATGIGAGVITTDGEVYRGADGAAGDIGHIPAVGGGDALCSCGNVGCVGAIASHRSILRGLGIPESTDDDPLHGVHVLAERVADNDPPAVRALRQAATEIGEIAAMLVYMFNPRTLVLGGPLSELRDDLLSGVRAAVYQRALPLATRKLTITTAQLGNGSGVHGGIALATRDVFSPEGIARMLVEDAAEAPAGGR</sequence>
<dbReference type="Pfam" id="PF00480">
    <property type="entry name" value="ROK"/>
    <property type="match status" value="1"/>
</dbReference>
<name>A0A3M8VQG3_9ACTN</name>
<evidence type="ECO:0000256" key="1">
    <source>
        <dbReference type="ARBA" id="ARBA00006479"/>
    </source>
</evidence>
<dbReference type="Gene3D" id="1.10.10.10">
    <property type="entry name" value="Winged helix-like DNA-binding domain superfamily/Winged helix DNA-binding domain"/>
    <property type="match status" value="1"/>
</dbReference>
<comment type="caution">
    <text evidence="2">The sequence shown here is derived from an EMBL/GenBank/DDBJ whole genome shotgun (WGS) entry which is preliminary data.</text>
</comment>
<accession>A0A3M8VQG3</accession>
<dbReference type="SUPFAM" id="SSF53067">
    <property type="entry name" value="Actin-like ATPase domain"/>
    <property type="match status" value="1"/>
</dbReference>
<organism evidence="2 3">
    <name type="scientific">Streptomyces botrytidirepellens</name>
    <dbReference type="NCBI Taxonomy" id="2486417"/>
    <lineage>
        <taxon>Bacteria</taxon>
        <taxon>Bacillati</taxon>
        <taxon>Actinomycetota</taxon>
        <taxon>Actinomycetes</taxon>
        <taxon>Kitasatosporales</taxon>
        <taxon>Streptomycetaceae</taxon>
        <taxon>Streptomyces</taxon>
    </lineage>
</organism>
<protein>
    <submittedName>
        <fullName evidence="2">ROK family protein</fullName>
    </submittedName>
</protein>
<dbReference type="PANTHER" id="PTHR18964">
    <property type="entry name" value="ROK (REPRESSOR, ORF, KINASE) FAMILY"/>
    <property type="match status" value="1"/>
</dbReference>
<evidence type="ECO:0000313" key="3">
    <source>
        <dbReference type="Proteomes" id="UP000275401"/>
    </source>
</evidence>
<dbReference type="AlphaFoldDB" id="A0A3M8VQG3"/>
<dbReference type="SUPFAM" id="SSF46785">
    <property type="entry name" value="Winged helix' DNA-binding domain"/>
    <property type="match status" value="1"/>
</dbReference>
<dbReference type="EMBL" id="RIBZ01000322">
    <property type="protein sequence ID" value="RNG18003.1"/>
    <property type="molecule type" value="Genomic_DNA"/>
</dbReference>
<keyword evidence="3" id="KW-1185">Reference proteome</keyword>
<dbReference type="Gene3D" id="3.30.420.40">
    <property type="match status" value="2"/>
</dbReference>
<evidence type="ECO:0000313" key="2">
    <source>
        <dbReference type="EMBL" id="RNG18003.1"/>
    </source>
</evidence>